<feature type="signal peptide" evidence="4">
    <location>
        <begin position="1"/>
        <end position="20"/>
    </location>
</feature>
<dbReference type="GO" id="GO:0006508">
    <property type="term" value="P:proteolysis"/>
    <property type="evidence" value="ECO:0007669"/>
    <property type="project" value="InterPro"/>
</dbReference>
<evidence type="ECO:0000256" key="1">
    <source>
        <dbReference type="ARBA" id="ARBA00007447"/>
    </source>
</evidence>
<dbReference type="OrthoDB" id="15189at2759"/>
<feature type="domain" description="Peptidase A1" evidence="5">
    <location>
        <begin position="53"/>
        <end position="390"/>
    </location>
</feature>
<gene>
    <name evidence="6" type="ORF">JR316_009996</name>
</gene>
<dbReference type="SUPFAM" id="SSF50630">
    <property type="entry name" value="Acid proteases"/>
    <property type="match status" value="1"/>
</dbReference>
<dbReference type="PANTHER" id="PTHR47966:SF51">
    <property type="entry name" value="BETA-SITE APP-CLEAVING ENZYME, ISOFORM A-RELATED"/>
    <property type="match status" value="1"/>
</dbReference>
<evidence type="ECO:0000256" key="2">
    <source>
        <dbReference type="SAM" id="MobiDB-lite"/>
    </source>
</evidence>
<evidence type="ECO:0000256" key="3">
    <source>
        <dbReference type="SAM" id="Phobius"/>
    </source>
</evidence>
<dbReference type="InterPro" id="IPR034164">
    <property type="entry name" value="Pepsin-like_dom"/>
</dbReference>
<keyword evidence="4" id="KW-0732">Signal</keyword>
<reference evidence="6" key="1">
    <citation type="submission" date="2021-02" db="EMBL/GenBank/DDBJ databases">
        <title>Psilocybe cubensis genome.</title>
        <authorList>
            <person name="Mckernan K.J."/>
            <person name="Crawford S."/>
            <person name="Trippe A."/>
            <person name="Kane L.T."/>
            <person name="Mclaughlin S."/>
        </authorList>
    </citation>
    <scope>NUCLEOTIDE SEQUENCE [LARGE SCALE GENOMIC DNA]</scope>
    <source>
        <strain evidence="6">MGC-MH-2018</strain>
    </source>
</reference>
<feature type="region of interest" description="Disordered" evidence="2">
    <location>
        <begin position="532"/>
        <end position="573"/>
    </location>
</feature>
<feature type="transmembrane region" description="Helical" evidence="3">
    <location>
        <begin position="458"/>
        <end position="478"/>
    </location>
</feature>
<dbReference type="GO" id="GO:0004190">
    <property type="term" value="F:aspartic-type endopeptidase activity"/>
    <property type="evidence" value="ECO:0007669"/>
    <property type="project" value="InterPro"/>
</dbReference>
<dbReference type="AlphaFoldDB" id="A0A8H7XTC5"/>
<comment type="caution">
    <text evidence="6">The sequence shown here is derived from an EMBL/GenBank/DDBJ whole genome shotgun (WGS) entry which is preliminary data.</text>
</comment>
<evidence type="ECO:0000259" key="5">
    <source>
        <dbReference type="PROSITE" id="PS51767"/>
    </source>
</evidence>
<dbReference type="PRINTS" id="PR00792">
    <property type="entry name" value="PEPSIN"/>
</dbReference>
<feature type="compositionally biased region" description="Low complexity" evidence="2">
    <location>
        <begin position="542"/>
        <end position="567"/>
    </location>
</feature>
<organism evidence="6">
    <name type="scientific">Psilocybe cubensis</name>
    <name type="common">Psychedelic mushroom</name>
    <name type="synonym">Stropharia cubensis</name>
    <dbReference type="NCBI Taxonomy" id="181762"/>
    <lineage>
        <taxon>Eukaryota</taxon>
        <taxon>Fungi</taxon>
        <taxon>Dikarya</taxon>
        <taxon>Basidiomycota</taxon>
        <taxon>Agaricomycotina</taxon>
        <taxon>Agaricomycetes</taxon>
        <taxon>Agaricomycetidae</taxon>
        <taxon>Agaricales</taxon>
        <taxon>Agaricineae</taxon>
        <taxon>Strophariaceae</taxon>
        <taxon>Psilocybe</taxon>
    </lineage>
</organism>
<keyword evidence="3" id="KW-0472">Membrane</keyword>
<keyword evidence="3" id="KW-1133">Transmembrane helix</keyword>
<evidence type="ECO:0000256" key="4">
    <source>
        <dbReference type="SAM" id="SignalP"/>
    </source>
</evidence>
<dbReference type="PROSITE" id="PS51767">
    <property type="entry name" value="PEPTIDASE_A1"/>
    <property type="match status" value="1"/>
</dbReference>
<proteinExistence type="inferred from homology"/>
<accession>A0A8H7XTC5</accession>
<dbReference type="EMBL" id="JAFIQS010000010">
    <property type="protein sequence ID" value="KAG5165300.1"/>
    <property type="molecule type" value="Genomic_DNA"/>
</dbReference>
<dbReference type="Gene3D" id="2.40.70.10">
    <property type="entry name" value="Acid Proteases"/>
    <property type="match status" value="2"/>
</dbReference>
<protein>
    <recommendedName>
        <fullName evidence="5">Peptidase A1 domain-containing protein</fullName>
    </recommendedName>
</protein>
<sequence length="573" mass="63385">MRSLIPLSLLLTIFDNPVHAYIFPFQVRVGNGVNPSSRRRSPYALGNIGNAQYVTNMTVAGKTMPILMDTGSSDLWVHFADSAPTSQMKDTGKSVTLAYAVGKASGHIQTTQVSMGDLTVSEQAMLWVNDTSTFTADIHTQGYDGLLGLGPNQGSVIYKNLKKTTAGNTFLQNVFESNRSTDNYITILLDRKNDPGEDFTGQFTISELVPKFQDITKMPKLDVETVNRILKADQHWQALTDKDQGIIGPDGQPIRMKSIVPKAPNGQYVAVIDSGFTFSQVPRDVSDAIYGRVRGAFYDTTHEYWLLPCGQYLNISFNFGGVNYPIHPLDVVDDNFAQVDSTGKKVCIGSFQPITSAFSILGHYDMILGMSFLRSTYALLDFGKWIGTSGDQDKPYMQLMSTVDPVAARKDFVTVRLGGNDTISDPRWSILPANETVHSPVSAEEKKKKYQEMILSRWPYIFVGCLAFVILTVGLCIWKCCCRKRGKKSDGGIGSTGDKKGFKAFFSKKTARESYVPLEAQRSTADLSAPYGYSKQQQAHTPSPSYPSYPAYPNGQEGYRQSQQGYHQGHHQV</sequence>
<dbReference type="InterPro" id="IPR001461">
    <property type="entry name" value="Aspartic_peptidase_A1"/>
</dbReference>
<dbReference type="InterPro" id="IPR021109">
    <property type="entry name" value="Peptidase_aspartic_dom_sf"/>
</dbReference>
<dbReference type="PANTHER" id="PTHR47966">
    <property type="entry name" value="BETA-SITE APP-CLEAVING ENZYME, ISOFORM A-RELATED"/>
    <property type="match status" value="1"/>
</dbReference>
<dbReference type="InterPro" id="IPR033121">
    <property type="entry name" value="PEPTIDASE_A1"/>
</dbReference>
<dbReference type="CDD" id="cd05471">
    <property type="entry name" value="pepsin_like"/>
    <property type="match status" value="1"/>
</dbReference>
<name>A0A8H7XTC5_PSICU</name>
<comment type="similarity">
    <text evidence="1">Belongs to the peptidase A1 family.</text>
</comment>
<feature type="chain" id="PRO_5034712859" description="Peptidase A1 domain-containing protein" evidence="4">
    <location>
        <begin position="21"/>
        <end position="573"/>
    </location>
</feature>
<keyword evidence="3" id="KW-0812">Transmembrane</keyword>
<dbReference type="Pfam" id="PF00026">
    <property type="entry name" value="Asp"/>
    <property type="match status" value="2"/>
</dbReference>
<evidence type="ECO:0000313" key="6">
    <source>
        <dbReference type="EMBL" id="KAG5165300.1"/>
    </source>
</evidence>